<comment type="catalytic activity">
    <reaction evidence="6 7">
        <text>Release of N-terminal amino acids, preferentially methionine, from peptides and arylamides.</text>
        <dbReference type="EC" id="3.4.11.18"/>
    </reaction>
</comment>
<proteinExistence type="inferred from homology"/>
<dbReference type="Proteomes" id="UP000185499">
    <property type="component" value="Chromosome"/>
</dbReference>
<dbReference type="GO" id="GO:0004239">
    <property type="term" value="F:initiator methionyl aminopeptidase activity"/>
    <property type="evidence" value="ECO:0007669"/>
    <property type="project" value="UniProtKB-UniRule"/>
</dbReference>
<evidence type="ECO:0000256" key="5">
    <source>
        <dbReference type="ARBA" id="ARBA00022801"/>
    </source>
</evidence>
<sequence>MITIKSPRELAGMAKSGQLLAQAHIGLRDIIKPGISLMDIEDFVDDFVTSRGGTPSEKGFEGYKYATCTSVNDEIAHATPRKNVILQEGDIVAVDTTINLDGYESDSCWTYAVGKISPEDQKLVDVAKKALYLGIDQAQVGNRIGDIGYAIQQYTEVENGYGDVRELIGHGIGPTMHELPDVPNYGEKGRGLRLREGMTITIEPMINQGTWQLKDKMVDDPNDDWIYYVTADGKKSAQFEHTIAITKDGPKILTSQDPVFDAKYLPNF</sequence>
<dbReference type="GO" id="GO:0046872">
    <property type="term" value="F:metal ion binding"/>
    <property type="evidence" value="ECO:0007669"/>
    <property type="project" value="UniProtKB-UniRule"/>
</dbReference>
<dbReference type="GO" id="GO:0006508">
    <property type="term" value="P:proteolysis"/>
    <property type="evidence" value="ECO:0007669"/>
    <property type="project" value="UniProtKB-KW"/>
</dbReference>
<evidence type="ECO:0000256" key="1">
    <source>
        <dbReference type="ARBA" id="ARBA00002521"/>
    </source>
</evidence>
<evidence type="ECO:0000313" key="9">
    <source>
        <dbReference type="EMBL" id="APT18887.1"/>
    </source>
</evidence>
<comment type="subunit">
    <text evidence="6">Monomer.</text>
</comment>
<dbReference type="RefSeq" id="WP_056945935.1">
    <property type="nucleotide sequence ID" value="NZ_AYYS01000009.1"/>
</dbReference>
<dbReference type="Pfam" id="PF00557">
    <property type="entry name" value="Peptidase_M24"/>
    <property type="match status" value="1"/>
</dbReference>
<evidence type="ECO:0000256" key="6">
    <source>
        <dbReference type="HAMAP-Rule" id="MF_01974"/>
    </source>
</evidence>
<feature type="binding site" evidence="6">
    <location>
        <position position="106"/>
    </location>
    <ligand>
        <name>a divalent metal cation</name>
        <dbReference type="ChEBI" id="CHEBI:60240"/>
        <label>1</label>
    </ligand>
</feature>
<evidence type="ECO:0000256" key="4">
    <source>
        <dbReference type="ARBA" id="ARBA00022723"/>
    </source>
</evidence>
<dbReference type="CDD" id="cd01086">
    <property type="entry name" value="MetAP1"/>
    <property type="match status" value="1"/>
</dbReference>
<organism evidence="9 10">
    <name type="scientific">Amylolactobacillus amylophilus DSM 20533 = JCM 1125</name>
    <dbReference type="NCBI Taxonomy" id="1423721"/>
    <lineage>
        <taxon>Bacteria</taxon>
        <taxon>Bacillati</taxon>
        <taxon>Bacillota</taxon>
        <taxon>Bacilli</taxon>
        <taxon>Lactobacillales</taxon>
        <taxon>Lactobacillaceae</taxon>
        <taxon>Amylolactobacillus</taxon>
    </lineage>
</organism>
<dbReference type="InterPro" id="IPR000994">
    <property type="entry name" value="Pept_M24"/>
</dbReference>
<protein>
    <recommendedName>
        <fullName evidence="6 7">Methionine aminopeptidase</fullName>
        <shortName evidence="6">MAP</shortName>
        <shortName evidence="6">MetAP</shortName>
        <ecNumber evidence="6 7">3.4.11.18</ecNumber>
    </recommendedName>
    <alternativeName>
        <fullName evidence="6">Peptidase M</fullName>
    </alternativeName>
</protein>
<feature type="binding site" evidence="6">
    <location>
        <position position="240"/>
    </location>
    <ligand>
        <name>a divalent metal cation</name>
        <dbReference type="ChEBI" id="CHEBI:60240"/>
        <label>2</label>
        <note>catalytic</note>
    </ligand>
</feature>
<feature type="binding site" evidence="6">
    <location>
        <position position="170"/>
    </location>
    <ligand>
        <name>a divalent metal cation</name>
        <dbReference type="ChEBI" id="CHEBI:60240"/>
        <label>2</label>
        <note>catalytic</note>
    </ligand>
</feature>
<name>A0A1L6XD41_9LACO</name>
<dbReference type="NCBIfam" id="TIGR00500">
    <property type="entry name" value="met_pdase_I"/>
    <property type="match status" value="1"/>
</dbReference>
<keyword evidence="2 6" id="KW-0031">Aminopeptidase</keyword>
<dbReference type="EMBL" id="CP018888">
    <property type="protein sequence ID" value="APT18887.1"/>
    <property type="molecule type" value="Genomic_DNA"/>
</dbReference>
<feature type="binding site" evidence="6">
    <location>
        <position position="177"/>
    </location>
    <ligand>
        <name>substrate</name>
    </ligand>
</feature>
<comment type="cofactor">
    <cofactor evidence="6">
        <name>Co(2+)</name>
        <dbReference type="ChEBI" id="CHEBI:48828"/>
    </cofactor>
    <cofactor evidence="6">
        <name>Zn(2+)</name>
        <dbReference type="ChEBI" id="CHEBI:29105"/>
    </cofactor>
    <cofactor evidence="6">
        <name>Mn(2+)</name>
        <dbReference type="ChEBI" id="CHEBI:29035"/>
    </cofactor>
    <cofactor evidence="6">
        <name>Fe(2+)</name>
        <dbReference type="ChEBI" id="CHEBI:29033"/>
    </cofactor>
    <text evidence="6">Binds 2 divalent metal cations per subunit. Has a high-affinity and a low affinity metal-binding site. The true nature of the physiological cofactor is under debate. The enzyme is active with cobalt, zinc, manganese or divalent iron ions. Most likely, methionine aminopeptidases function as mononuclear Fe(2+)-metalloproteases under physiological conditions, and the catalytically relevant metal-binding site has been assigned to the histidine-containing high-affinity site.</text>
</comment>
<keyword evidence="3 6" id="KW-0645">Protease</keyword>
<comment type="similarity">
    <text evidence="6">Belongs to the peptidase M24A family. Methionine aminopeptidase type 1 subfamily.</text>
</comment>
<feature type="binding site" evidence="6">
    <location>
        <position position="77"/>
    </location>
    <ligand>
        <name>substrate</name>
    </ligand>
</feature>
<dbReference type="GO" id="GO:0070006">
    <property type="term" value="F:metalloaminopeptidase activity"/>
    <property type="evidence" value="ECO:0007669"/>
    <property type="project" value="UniProtKB-UniRule"/>
</dbReference>
<feature type="binding site" evidence="6">
    <location>
        <position position="106"/>
    </location>
    <ligand>
        <name>a divalent metal cation</name>
        <dbReference type="ChEBI" id="CHEBI:60240"/>
        <label>2</label>
        <note>catalytic</note>
    </ligand>
</feature>
<reference evidence="9 10" key="1">
    <citation type="submission" date="2016-12" db="EMBL/GenBank/DDBJ databases">
        <title>The whole genome sequencing and assembly of Lactobacillus amylophilus DSM 20533T strain.</title>
        <authorList>
            <person name="Lee Y.-J."/>
            <person name="Yi H."/>
            <person name="Bahn Y.-S."/>
            <person name="Kim J.F."/>
            <person name="Lee D.-W."/>
        </authorList>
    </citation>
    <scope>NUCLEOTIDE SEQUENCE [LARGE SCALE GENOMIC DNA]</scope>
    <source>
        <strain evidence="9 10">DSM 20533</strain>
    </source>
</reference>
<comment type="function">
    <text evidence="1 6">Removes the N-terminal methionine from nascent proteins. The N-terminal methionine is often cleaved when the second residue in the primary sequence is small and uncharged (Met-Ala-, Cys, Gly, Pro, Ser, Thr, or Val). Requires deformylation of the N(alpha)-formylated initiator methionine before it can be hydrolyzed.</text>
</comment>
<dbReference type="GO" id="GO:0005829">
    <property type="term" value="C:cytosol"/>
    <property type="evidence" value="ECO:0007669"/>
    <property type="project" value="TreeGrafter"/>
</dbReference>
<dbReference type="EC" id="3.4.11.18" evidence="6 7"/>
<dbReference type="SUPFAM" id="SSF55920">
    <property type="entry name" value="Creatinase/aminopeptidase"/>
    <property type="match status" value="1"/>
</dbReference>
<dbReference type="Gene3D" id="3.90.230.10">
    <property type="entry name" value="Creatinase/methionine aminopeptidase superfamily"/>
    <property type="match status" value="1"/>
</dbReference>
<evidence type="ECO:0000256" key="3">
    <source>
        <dbReference type="ARBA" id="ARBA00022670"/>
    </source>
</evidence>
<dbReference type="PRINTS" id="PR00599">
    <property type="entry name" value="MAPEPTIDASE"/>
</dbReference>
<keyword evidence="5 6" id="KW-0378">Hydrolase</keyword>
<dbReference type="KEGG" id="lah:LA20533_06330"/>
<dbReference type="OrthoDB" id="9802055at2"/>
<dbReference type="HAMAP" id="MF_01974">
    <property type="entry name" value="MetAP_1"/>
    <property type="match status" value="1"/>
</dbReference>
<gene>
    <name evidence="6" type="primary">map</name>
    <name evidence="9" type="ORF">LA20533_06330</name>
</gene>
<dbReference type="AlphaFoldDB" id="A0A1L6XD41"/>
<evidence type="ECO:0000256" key="2">
    <source>
        <dbReference type="ARBA" id="ARBA00022438"/>
    </source>
</evidence>
<evidence type="ECO:0000313" key="10">
    <source>
        <dbReference type="Proteomes" id="UP000185499"/>
    </source>
</evidence>
<dbReference type="InterPro" id="IPR001714">
    <property type="entry name" value="Pept_M24_MAP"/>
</dbReference>
<feature type="binding site" evidence="6">
    <location>
        <position position="240"/>
    </location>
    <ligand>
        <name>a divalent metal cation</name>
        <dbReference type="ChEBI" id="CHEBI:60240"/>
        <label>1</label>
    </ligand>
</feature>
<keyword evidence="10" id="KW-1185">Reference proteome</keyword>
<feature type="binding site" evidence="6">
    <location>
        <position position="95"/>
    </location>
    <ligand>
        <name>a divalent metal cation</name>
        <dbReference type="ChEBI" id="CHEBI:60240"/>
        <label>1</label>
    </ligand>
</feature>
<dbReference type="InterPro" id="IPR036005">
    <property type="entry name" value="Creatinase/aminopeptidase-like"/>
</dbReference>
<evidence type="ECO:0000259" key="8">
    <source>
        <dbReference type="Pfam" id="PF00557"/>
    </source>
</evidence>
<evidence type="ECO:0000256" key="7">
    <source>
        <dbReference type="RuleBase" id="RU003653"/>
    </source>
</evidence>
<feature type="domain" description="Peptidase M24" evidence="8">
    <location>
        <begin position="12"/>
        <end position="247"/>
    </location>
</feature>
<dbReference type="PANTHER" id="PTHR43330">
    <property type="entry name" value="METHIONINE AMINOPEPTIDASE"/>
    <property type="match status" value="1"/>
</dbReference>
<dbReference type="InterPro" id="IPR002467">
    <property type="entry name" value="Pept_M24A_MAP1"/>
</dbReference>
<accession>A0A1L6XD41</accession>
<feature type="binding site" evidence="6">
    <location>
        <position position="203"/>
    </location>
    <ligand>
        <name>a divalent metal cation</name>
        <dbReference type="ChEBI" id="CHEBI:60240"/>
        <label>2</label>
        <note>catalytic</note>
    </ligand>
</feature>
<keyword evidence="4 6" id="KW-0479">Metal-binding</keyword>
<dbReference type="PANTHER" id="PTHR43330:SF17">
    <property type="entry name" value="METHIONINE AMINOPEPTIDASE"/>
    <property type="match status" value="1"/>
</dbReference>